<reference evidence="5 6" key="1">
    <citation type="submission" date="2019-03" db="EMBL/GenBank/DDBJ databases">
        <authorList>
            <person name="Gaulin E."/>
            <person name="Dumas B."/>
        </authorList>
    </citation>
    <scope>NUCLEOTIDE SEQUENCE [LARGE SCALE GENOMIC DNA]</scope>
    <source>
        <strain evidence="5">CBS 568.67</strain>
    </source>
</reference>
<keyword evidence="6" id="KW-1185">Reference proteome</keyword>
<dbReference type="InterPro" id="IPR011051">
    <property type="entry name" value="RmlC_Cupin_sf"/>
</dbReference>
<dbReference type="EMBL" id="VJMH01005185">
    <property type="protein sequence ID" value="KAF0699309.1"/>
    <property type="molecule type" value="Genomic_DNA"/>
</dbReference>
<evidence type="ECO:0000313" key="4">
    <source>
        <dbReference type="EMBL" id="KAF0699309.1"/>
    </source>
</evidence>
<reference evidence="4" key="2">
    <citation type="submission" date="2019-06" db="EMBL/GenBank/DDBJ databases">
        <title>Genomics analysis of Aphanomyces spp. identifies a new class of oomycete effector associated with host adaptation.</title>
        <authorList>
            <person name="Gaulin E."/>
        </authorList>
    </citation>
    <scope>NUCLEOTIDE SEQUENCE</scope>
    <source>
        <strain evidence="4">CBS 578.67</strain>
    </source>
</reference>
<dbReference type="InterPro" id="IPR012864">
    <property type="entry name" value="PCO/ADO"/>
</dbReference>
<dbReference type="Pfam" id="PF07847">
    <property type="entry name" value="PCO_ADO"/>
    <property type="match status" value="1"/>
</dbReference>
<dbReference type="InterPro" id="IPR014710">
    <property type="entry name" value="RmlC-like_jellyroll"/>
</dbReference>
<dbReference type="Gene3D" id="2.60.120.10">
    <property type="entry name" value="Jelly Rolls"/>
    <property type="match status" value="1"/>
</dbReference>
<keyword evidence="1" id="KW-0479">Metal-binding</keyword>
<dbReference type="GO" id="GO:0046872">
    <property type="term" value="F:metal ion binding"/>
    <property type="evidence" value="ECO:0007669"/>
    <property type="project" value="UniProtKB-KW"/>
</dbReference>
<proteinExistence type="predicted"/>
<gene>
    <name evidence="5" type="primary">Aste57867_10099</name>
    <name evidence="4" type="ORF">As57867_010060</name>
    <name evidence="5" type="ORF">ASTE57867_10099</name>
</gene>
<dbReference type="AlphaFoldDB" id="A0A485KPH7"/>
<organism evidence="5 6">
    <name type="scientific">Aphanomyces stellatus</name>
    <dbReference type="NCBI Taxonomy" id="120398"/>
    <lineage>
        <taxon>Eukaryota</taxon>
        <taxon>Sar</taxon>
        <taxon>Stramenopiles</taxon>
        <taxon>Oomycota</taxon>
        <taxon>Saprolegniomycetes</taxon>
        <taxon>Saprolegniales</taxon>
        <taxon>Verrucalvaceae</taxon>
        <taxon>Aphanomyces</taxon>
    </lineage>
</organism>
<accession>A0A485KPH7</accession>
<dbReference type="GO" id="GO:0016702">
    <property type="term" value="F:oxidoreductase activity, acting on single donors with incorporation of molecular oxygen, incorporation of two atoms of oxygen"/>
    <property type="evidence" value="ECO:0007669"/>
    <property type="project" value="InterPro"/>
</dbReference>
<name>A0A485KPH7_9STRA</name>
<dbReference type="CDD" id="cd20289">
    <property type="entry name" value="cupin_ADO"/>
    <property type="match status" value="1"/>
</dbReference>
<dbReference type="EMBL" id="CAADRA010005206">
    <property type="protein sequence ID" value="VFT86975.1"/>
    <property type="molecule type" value="Genomic_DNA"/>
</dbReference>
<dbReference type="SUPFAM" id="SSF51182">
    <property type="entry name" value="RmlC-like cupins"/>
    <property type="match status" value="1"/>
</dbReference>
<keyword evidence="3" id="KW-0408">Iron</keyword>
<sequence length="285" mass="31578">MKCFEEDAIEFKISLDDATPQQPAAGSDSPEKGMPLIQAIHRAVLETVKRTSGRAFDMSEIAPIKALCDQLLPADLGLDVPKPRPAGATSPRFRPIQYIEVYEDANVSMGIFILPPGASIPLHNHPSMTVISRVLYGAMHVNAFDLIPADEDETFWSRKEKRKRNGQLKNNRFPRFRERHLQIAAQSVSHVVTGPSTTELLPDRHNIHEFTAQSDIGCAIFDILTPGYNPLAGRDCTYYRALMPVEGGTNEEPWYVLEPSSMPPSTFISVDLPYRGPVVPAKGSL</sequence>
<dbReference type="PANTHER" id="PTHR22966:SF61">
    <property type="entry name" value="2-AMINOETHANETHIOL DIOXYGENASE"/>
    <property type="match status" value="1"/>
</dbReference>
<dbReference type="PANTHER" id="PTHR22966">
    <property type="entry name" value="2-AMINOETHANETHIOL DIOXYGENASE"/>
    <property type="match status" value="1"/>
</dbReference>
<dbReference type="OrthoDB" id="271433at2759"/>
<evidence type="ECO:0000256" key="1">
    <source>
        <dbReference type="ARBA" id="ARBA00022723"/>
    </source>
</evidence>
<keyword evidence="2" id="KW-0560">Oxidoreductase</keyword>
<protein>
    <submittedName>
        <fullName evidence="5">Aste57867_10099 protein</fullName>
    </submittedName>
</protein>
<dbReference type="Proteomes" id="UP000332933">
    <property type="component" value="Unassembled WGS sequence"/>
</dbReference>
<evidence type="ECO:0000256" key="2">
    <source>
        <dbReference type="ARBA" id="ARBA00023002"/>
    </source>
</evidence>
<evidence type="ECO:0000313" key="6">
    <source>
        <dbReference type="Proteomes" id="UP000332933"/>
    </source>
</evidence>
<evidence type="ECO:0000313" key="5">
    <source>
        <dbReference type="EMBL" id="VFT86975.1"/>
    </source>
</evidence>
<evidence type="ECO:0000256" key="3">
    <source>
        <dbReference type="ARBA" id="ARBA00023004"/>
    </source>
</evidence>